<accession>A0A0N4WAY4</accession>
<sequence>MILILAPKYGISHMNFMSKVADTLVDAGHNVVGFARSFLL</sequence>
<gene>
    <name evidence="1" type="ORF">HPLM_LOCUS7570</name>
</gene>
<dbReference type="OrthoDB" id="5865374at2759"/>
<dbReference type="SUPFAM" id="SSF53756">
    <property type="entry name" value="UDP-Glycosyltransferase/glycogen phosphorylase"/>
    <property type="match status" value="1"/>
</dbReference>
<organism evidence="3">
    <name type="scientific">Haemonchus placei</name>
    <name type="common">Barber's pole worm</name>
    <dbReference type="NCBI Taxonomy" id="6290"/>
    <lineage>
        <taxon>Eukaryota</taxon>
        <taxon>Metazoa</taxon>
        <taxon>Ecdysozoa</taxon>
        <taxon>Nematoda</taxon>
        <taxon>Chromadorea</taxon>
        <taxon>Rhabditida</taxon>
        <taxon>Rhabditina</taxon>
        <taxon>Rhabditomorpha</taxon>
        <taxon>Strongyloidea</taxon>
        <taxon>Trichostrongylidae</taxon>
        <taxon>Haemonchus</taxon>
    </lineage>
</organism>
<reference evidence="1 2" key="2">
    <citation type="submission" date="2018-11" db="EMBL/GenBank/DDBJ databases">
        <authorList>
            <consortium name="Pathogen Informatics"/>
        </authorList>
    </citation>
    <scope>NUCLEOTIDE SEQUENCE [LARGE SCALE GENOMIC DNA]</scope>
    <source>
        <strain evidence="1 2">MHpl1</strain>
    </source>
</reference>
<dbReference type="WBParaSite" id="HPLM_0000757801-mRNA-1">
    <property type="protein sequence ID" value="HPLM_0000757801-mRNA-1"/>
    <property type="gene ID" value="HPLM_0000757801"/>
</dbReference>
<evidence type="ECO:0000313" key="3">
    <source>
        <dbReference type="WBParaSite" id="HPLM_0000757801-mRNA-1"/>
    </source>
</evidence>
<protein>
    <submittedName>
        <fullName evidence="3">Glucuronosyltransferase</fullName>
    </submittedName>
</protein>
<dbReference type="AlphaFoldDB" id="A0A0N4WAY4"/>
<dbReference type="EMBL" id="UZAF01016687">
    <property type="protein sequence ID" value="VDO32320.1"/>
    <property type="molecule type" value="Genomic_DNA"/>
</dbReference>
<name>A0A0N4WAY4_HAEPC</name>
<evidence type="ECO:0000313" key="1">
    <source>
        <dbReference type="EMBL" id="VDO32320.1"/>
    </source>
</evidence>
<dbReference type="Proteomes" id="UP000268014">
    <property type="component" value="Unassembled WGS sequence"/>
</dbReference>
<reference evidence="3" key="1">
    <citation type="submission" date="2017-02" db="UniProtKB">
        <authorList>
            <consortium name="WormBaseParasite"/>
        </authorList>
    </citation>
    <scope>IDENTIFICATION</scope>
</reference>
<proteinExistence type="predicted"/>
<evidence type="ECO:0000313" key="2">
    <source>
        <dbReference type="Proteomes" id="UP000268014"/>
    </source>
</evidence>
<keyword evidence="2" id="KW-1185">Reference proteome</keyword>